<accession>A2E3X5</accession>
<dbReference type="EMBL" id="DS113298">
    <property type="protein sequence ID" value="EAY12630.1"/>
    <property type="molecule type" value="Genomic_DNA"/>
</dbReference>
<evidence type="ECO:0000313" key="2">
    <source>
        <dbReference type="EMBL" id="EAY12630.1"/>
    </source>
</evidence>
<feature type="region of interest" description="Disordered" evidence="1">
    <location>
        <begin position="1"/>
        <end position="72"/>
    </location>
</feature>
<feature type="compositionally biased region" description="Low complexity" evidence="1">
    <location>
        <begin position="242"/>
        <end position="253"/>
    </location>
</feature>
<dbReference type="AlphaFoldDB" id="A2E3X5"/>
<reference evidence="2" key="1">
    <citation type="submission" date="2006-10" db="EMBL/GenBank/DDBJ databases">
        <authorList>
            <person name="Amadeo P."/>
            <person name="Zhao Q."/>
            <person name="Wortman J."/>
            <person name="Fraser-Liggett C."/>
            <person name="Carlton J."/>
        </authorList>
    </citation>
    <scope>NUCLEOTIDE SEQUENCE</scope>
    <source>
        <strain evidence="2">G3</strain>
    </source>
</reference>
<dbReference type="InParanoid" id="A2E3X5"/>
<keyword evidence="3" id="KW-1185">Reference proteome</keyword>
<evidence type="ECO:0000256" key="1">
    <source>
        <dbReference type="SAM" id="MobiDB-lite"/>
    </source>
</evidence>
<gene>
    <name evidence="2" type="ORF">TVAG_074580</name>
</gene>
<feature type="compositionally biased region" description="Basic and acidic residues" evidence="1">
    <location>
        <begin position="150"/>
        <end position="173"/>
    </location>
</feature>
<dbReference type="RefSeq" id="XP_001324853.1">
    <property type="nucleotide sequence ID" value="XM_001324818.1"/>
</dbReference>
<proteinExistence type="predicted"/>
<dbReference type="VEuPathDB" id="TrichDB:TVAGG3_0146970"/>
<protein>
    <submittedName>
        <fullName evidence="2">Uncharacterized protein</fullName>
    </submittedName>
</protein>
<reference evidence="2" key="2">
    <citation type="journal article" date="2007" name="Science">
        <title>Draft genome sequence of the sexually transmitted pathogen Trichomonas vaginalis.</title>
        <authorList>
            <person name="Carlton J.M."/>
            <person name="Hirt R.P."/>
            <person name="Silva J.C."/>
            <person name="Delcher A.L."/>
            <person name="Schatz M."/>
            <person name="Zhao Q."/>
            <person name="Wortman J.R."/>
            <person name="Bidwell S.L."/>
            <person name="Alsmark U.C.M."/>
            <person name="Besteiro S."/>
            <person name="Sicheritz-Ponten T."/>
            <person name="Noel C.J."/>
            <person name="Dacks J.B."/>
            <person name="Foster P.G."/>
            <person name="Simillion C."/>
            <person name="Van de Peer Y."/>
            <person name="Miranda-Saavedra D."/>
            <person name="Barton G.J."/>
            <person name="Westrop G.D."/>
            <person name="Mueller S."/>
            <person name="Dessi D."/>
            <person name="Fiori P.L."/>
            <person name="Ren Q."/>
            <person name="Paulsen I."/>
            <person name="Zhang H."/>
            <person name="Bastida-Corcuera F.D."/>
            <person name="Simoes-Barbosa A."/>
            <person name="Brown M.T."/>
            <person name="Hayes R.D."/>
            <person name="Mukherjee M."/>
            <person name="Okumura C.Y."/>
            <person name="Schneider R."/>
            <person name="Smith A.J."/>
            <person name="Vanacova S."/>
            <person name="Villalvazo M."/>
            <person name="Haas B.J."/>
            <person name="Pertea M."/>
            <person name="Feldblyum T.V."/>
            <person name="Utterback T.R."/>
            <person name="Shu C.L."/>
            <person name="Osoegawa K."/>
            <person name="de Jong P.J."/>
            <person name="Hrdy I."/>
            <person name="Horvathova L."/>
            <person name="Zubacova Z."/>
            <person name="Dolezal P."/>
            <person name="Malik S.B."/>
            <person name="Logsdon J.M. Jr."/>
            <person name="Henze K."/>
            <person name="Gupta A."/>
            <person name="Wang C.C."/>
            <person name="Dunne R.L."/>
            <person name="Upcroft J.A."/>
            <person name="Upcroft P."/>
            <person name="White O."/>
            <person name="Salzberg S.L."/>
            <person name="Tang P."/>
            <person name="Chiu C.-H."/>
            <person name="Lee Y.-S."/>
            <person name="Embley T.M."/>
            <person name="Coombs G.H."/>
            <person name="Mottram J.C."/>
            <person name="Tachezy J."/>
            <person name="Fraser-Liggett C.M."/>
            <person name="Johnson P.J."/>
        </authorList>
    </citation>
    <scope>NUCLEOTIDE SEQUENCE [LARGE SCALE GENOMIC DNA]</scope>
    <source>
        <strain evidence="2">G3</strain>
    </source>
</reference>
<feature type="region of interest" description="Disordered" evidence="1">
    <location>
        <begin position="150"/>
        <end position="273"/>
    </location>
</feature>
<dbReference type="SMR" id="A2E3X5"/>
<feature type="compositionally biased region" description="Polar residues" evidence="1">
    <location>
        <begin position="254"/>
        <end position="267"/>
    </location>
</feature>
<dbReference type="Proteomes" id="UP000001542">
    <property type="component" value="Unassembled WGS sequence"/>
</dbReference>
<evidence type="ECO:0000313" key="3">
    <source>
        <dbReference type="Proteomes" id="UP000001542"/>
    </source>
</evidence>
<organism evidence="2 3">
    <name type="scientific">Trichomonas vaginalis (strain ATCC PRA-98 / G3)</name>
    <dbReference type="NCBI Taxonomy" id="412133"/>
    <lineage>
        <taxon>Eukaryota</taxon>
        <taxon>Metamonada</taxon>
        <taxon>Parabasalia</taxon>
        <taxon>Trichomonadida</taxon>
        <taxon>Trichomonadidae</taxon>
        <taxon>Trichomonas</taxon>
    </lineage>
</organism>
<dbReference type="VEuPathDB" id="TrichDB:TVAG_074580"/>
<dbReference type="KEGG" id="tva:4770597"/>
<sequence length="299" mass="33715">MKSGKKQPVLASANQFTPMTQKNGVVAGTPINPLRLSDLETPKSNKKSNTSSQEKNLLDEELNTPKVQPDLDSDDDIFAIRQCVVETLERIDRYIMKHNLKPNELLPDRRAAIQNPPTPIISHELNQNIEQVKQPEPILKKRVELVPEAQKVARREKSKQIVLEKEPTHDAKRIKNRRRSSKSSSSELNDVNLMDLSPRISNEVNEPAKPVRREKSRQIANDPEPERKISKARRPSSKDSSSESTEVKSTSISPRQSTNSLSGSFSTDGEGKSLQERMHQMSIILRNLEMHLDDIAAGQ</sequence>
<feature type="compositionally biased region" description="Polar residues" evidence="1">
    <location>
        <begin position="12"/>
        <end position="23"/>
    </location>
</feature>
<name>A2E3X5_TRIV3</name>